<dbReference type="GO" id="GO:0015031">
    <property type="term" value="P:protein transport"/>
    <property type="evidence" value="ECO:0007669"/>
    <property type="project" value="UniProtKB-KW"/>
</dbReference>
<comment type="subcellular location">
    <subcellularLocation>
        <location evidence="10">Endomembrane system</location>
        <topology evidence="10">Lipid-anchor</topology>
    </subcellularLocation>
</comment>
<keyword evidence="6" id="KW-0342">GTP-binding</keyword>
<evidence type="ECO:0000256" key="2">
    <source>
        <dbReference type="ARBA" id="ARBA00014900"/>
    </source>
</evidence>
<dbReference type="InterPro" id="IPR005225">
    <property type="entry name" value="Small_GTP-bd"/>
</dbReference>
<evidence type="ECO:0000313" key="13">
    <source>
        <dbReference type="Proteomes" id="UP000054636"/>
    </source>
</evidence>
<dbReference type="SUPFAM" id="SSF52540">
    <property type="entry name" value="P-loop containing nucleoside triphosphate hydrolases"/>
    <property type="match status" value="1"/>
</dbReference>
<evidence type="ECO:0000313" key="12">
    <source>
        <dbReference type="EMBL" id="KUF98291.1"/>
    </source>
</evidence>
<name>A0A0W8DPK7_PHYNI</name>
<protein>
    <recommendedName>
        <fullName evidence="2">Ras-related protein Rab-21</fullName>
    </recommendedName>
</protein>
<dbReference type="InterPro" id="IPR027417">
    <property type="entry name" value="P-loop_NTPase"/>
</dbReference>
<evidence type="ECO:0000256" key="5">
    <source>
        <dbReference type="ARBA" id="ARBA00022927"/>
    </source>
</evidence>
<gene>
    <name evidence="12" type="ORF">AM588_10009689</name>
</gene>
<accession>A0A0W8DPK7</accession>
<organism evidence="12 13">
    <name type="scientific">Phytophthora nicotianae</name>
    <name type="common">Potato buckeye rot agent</name>
    <name type="synonym">Phytophthora parasitica</name>
    <dbReference type="NCBI Taxonomy" id="4792"/>
    <lineage>
        <taxon>Eukaryota</taxon>
        <taxon>Sar</taxon>
        <taxon>Stramenopiles</taxon>
        <taxon>Oomycota</taxon>
        <taxon>Peronosporomycetes</taxon>
        <taxon>Peronosporales</taxon>
        <taxon>Peronosporaceae</taxon>
        <taxon>Phytophthora</taxon>
    </lineage>
</organism>
<evidence type="ECO:0000256" key="3">
    <source>
        <dbReference type="ARBA" id="ARBA00022448"/>
    </source>
</evidence>
<keyword evidence="5" id="KW-0653">Protein transport</keyword>
<dbReference type="SMART" id="SM00174">
    <property type="entry name" value="RHO"/>
    <property type="match status" value="1"/>
</dbReference>
<dbReference type="PROSITE" id="PS51419">
    <property type="entry name" value="RAB"/>
    <property type="match status" value="1"/>
</dbReference>
<keyword evidence="3" id="KW-0813">Transport</keyword>
<feature type="region of interest" description="Disordered" evidence="11">
    <location>
        <begin position="357"/>
        <end position="385"/>
    </location>
</feature>
<dbReference type="PROSITE" id="PS51420">
    <property type="entry name" value="RHO"/>
    <property type="match status" value="1"/>
</dbReference>
<sequence length="385" mass="42576">MGERSTKKFKVVLLGEGRVGKTSILLRYIKGEYDERQVSTLQASYLDKRLLVDNRRVALSLWDTAGQERFHALGPIYYRDADGALLVYDITDAESFRKVRTWVRELRRIVGDDISICIAGNKSDLHRNRKVPEDEAKRYAESVGAAHFDTSAKLNRGLEDVFVELTRRMLSRTRGKKKKGSALIADDDDEDDEPCESKPIEVVALTSSVAPEDPNCTVVFTGTSTGDDSFDLLSLLKQQEADTPESSGPTPHFVRELRDVLAHRVPGLTKQVDHDPLIPSTPPIPPADNAILPPPPTDDMFALPRAPPRGGPRRPSTRANRDPSAAISPTLPRDNKLSGVVATAFNLELQTLLQRIQSSQQPNSIDCIGDSAEENDVDLLSSEKM</sequence>
<dbReference type="AlphaFoldDB" id="A0A0W8DPK7"/>
<proteinExistence type="inferred from homology"/>
<dbReference type="GO" id="GO:0003924">
    <property type="term" value="F:GTPase activity"/>
    <property type="evidence" value="ECO:0007669"/>
    <property type="project" value="InterPro"/>
</dbReference>
<evidence type="ECO:0000256" key="7">
    <source>
        <dbReference type="ARBA" id="ARBA00023136"/>
    </source>
</evidence>
<comment type="similarity">
    <text evidence="1">Belongs to the small GTPase superfamily. Rab family.</text>
</comment>
<dbReference type="PROSITE" id="PS51421">
    <property type="entry name" value="RAS"/>
    <property type="match status" value="1"/>
</dbReference>
<dbReference type="Pfam" id="PF00071">
    <property type="entry name" value="Ras"/>
    <property type="match status" value="1"/>
</dbReference>
<dbReference type="SMART" id="SM00173">
    <property type="entry name" value="RAS"/>
    <property type="match status" value="1"/>
</dbReference>
<dbReference type="FunFam" id="3.40.50.300:FF:000550">
    <property type="entry name" value="ras-related protein Rab-21"/>
    <property type="match status" value="1"/>
</dbReference>
<dbReference type="InterPro" id="IPR041833">
    <property type="entry name" value="Rab21"/>
</dbReference>
<dbReference type="GO" id="GO:0005525">
    <property type="term" value="F:GTP binding"/>
    <property type="evidence" value="ECO:0007669"/>
    <property type="project" value="UniProtKB-KW"/>
</dbReference>
<dbReference type="EMBL" id="LNFP01000074">
    <property type="protein sequence ID" value="KUF98291.1"/>
    <property type="molecule type" value="Genomic_DNA"/>
</dbReference>
<comment type="caution">
    <text evidence="12">The sequence shown here is derived from an EMBL/GenBank/DDBJ whole genome shotgun (WGS) entry which is preliminary data.</text>
</comment>
<dbReference type="GO" id="GO:0012505">
    <property type="term" value="C:endomembrane system"/>
    <property type="evidence" value="ECO:0007669"/>
    <property type="project" value="UniProtKB-SubCell"/>
</dbReference>
<dbReference type="PANTHER" id="PTHR47978">
    <property type="match status" value="1"/>
</dbReference>
<keyword evidence="9" id="KW-0636">Prenylation</keyword>
<keyword evidence="8" id="KW-0449">Lipoprotein</keyword>
<evidence type="ECO:0000256" key="9">
    <source>
        <dbReference type="ARBA" id="ARBA00023289"/>
    </source>
</evidence>
<keyword evidence="4" id="KW-0547">Nucleotide-binding</keyword>
<dbReference type="Proteomes" id="UP000054636">
    <property type="component" value="Unassembled WGS sequence"/>
</dbReference>
<evidence type="ECO:0000256" key="4">
    <source>
        <dbReference type="ARBA" id="ARBA00022741"/>
    </source>
</evidence>
<reference evidence="12 13" key="1">
    <citation type="submission" date="2015-11" db="EMBL/GenBank/DDBJ databases">
        <title>Genomes and virulence difference between two physiological races of Phytophthora nicotianae.</title>
        <authorList>
            <person name="Liu H."/>
            <person name="Ma X."/>
            <person name="Yu H."/>
            <person name="Fang D."/>
            <person name="Li Y."/>
            <person name="Wang X."/>
            <person name="Wang W."/>
            <person name="Dong Y."/>
            <person name="Xiao B."/>
        </authorList>
    </citation>
    <scope>NUCLEOTIDE SEQUENCE [LARGE SCALE GENOMIC DNA]</scope>
    <source>
        <strain evidence="13">race 1</strain>
    </source>
</reference>
<feature type="compositionally biased region" description="Pro residues" evidence="11">
    <location>
        <begin position="279"/>
        <end position="297"/>
    </location>
</feature>
<dbReference type="SMART" id="SM00175">
    <property type="entry name" value="RAB"/>
    <property type="match status" value="1"/>
</dbReference>
<evidence type="ECO:0000256" key="6">
    <source>
        <dbReference type="ARBA" id="ARBA00023134"/>
    </source>
</evidence>
<dbReference type="SMART" id="SM00176">
    <property type="entry name" value="RAN"/>
    <property type="match status" value="1"/>
</dbReference>
<evidence type="ECO:0000256" key="11">
    <source>
        <dbReference type="SAM" id="MobiDB-lite"/>
    </source>
</evidence>
<dbReference type="CDD" id="cd04123">
    <property type="entry name" value="Rab21"/>
    <property type="match status" value="1"/>
</dbReference>
<dbReference type="Gene3D" id="3.40.50.300">
    <property type="entry name" value="P-loop containing nucleotide triphosphate hydrolases"/>
    <property type="match status" value="1"/>
</dbReference>
<dbReference type="GO" id="GO:0032482">
    <property type="term" value="P:Rab protein signal transduction"/>
    <property type="evidence" value="ECO:0007669"/>
    <property type="project" value="InterPro"/>
</dbReference>
<feature type="region of interest" description="Disordered" evidence="11">
    <location>
        <begin position="270"/>
        <end position="334"/>
    </location>
</feature>
<dbReference type="PRINTS" id="PR00449">
    <property type="entry name" value="RASTRNSFRMNG"/>
</dbReference>
<keyword evidence="7" id="KW-0472">Membrane</keyword>
<evidence type="ECO:0000256" key="10">
    <source>
        <dbReference type="ARBA" id="ARBA00037868"/>
    </source>
</evidence>
<evidence type="ECO:0000256" key="1">
    <source>
        <dbReference type="ARBA" id="ARBA00006270"/>
    </source>
</evidence>
<evidence type="ECO:0000256" key="8">
    <source>
        <dbReference type="ARBA" id="ARBA00023288"/>
    </source>
</evidence>
<dbReference type="InterPro" id="IPR001806">
    <property type="entry name" value="Small_GTPase"/>
</dbReference>
<dbReference type="NCBIfam" id="TIGR00231">
    <property type="entry name" value="small_GTP"/>
    <property type="match status" value="1"/>
</dbReference>